<proteinExistence type="predicted"/>
<dbReference type="Gene3D" id="1.25.40.10">
    <property type="entry name" value="Tetratricopeptide repeat domain"/>
    <property type="match status" value="2"/>
</dbReference>
<dbReference type="InterPro" id="IPR011990">
    <property type="entry name" value="TPR-like_helical_dom_sf"/>
</dbReference>
<evidence type="ECO:0000313" key="2">
    <source>
        <dbReference type="WBParaSite" id="ALUE_0000994701-mRNA-1"/>
    </source>
</evidence>
<reference evidence="2" key="1">
    <citation type="submission" date="2023-03" db="UniProtKB">
        <authorList>
            <consortium name="WormBaseParasite"/>
        </authorList>
    </citation>
    <scope>IDENTIFICATION</scope>
</reference>
<accession>A0A9J2PJ51</accession>
<name>A0A9J2PJ51_ASCLU</name>
<dbReference type="InterPro" id="IPR042476">
    <property type="entry name" value="APPBP2"/>
</dbReference>
<dbReference type="SUPFAM" id="SSF48452">
    <property type="entry name" value="TPR-like"/>
    <property type="match status" value="2"/>
</dbReference>
<dbReference type="PANTHER" id="PTHR46575">
    <property type="entry name" value="AMYLOID PROTEIN-BINDING PROTEIN 2"/>
    <property type="match status" value="1"/>
</dbReference>
<dbReference type="AlphaFoldDB" id="A0A9J2PJ51"/>
<dbReference type="GO" id="GO:1990756">
    <property type="term" value="F:ubiquitin-like ligase-substrate adaptor activity"/>
    <property type="evidence" value="ECO:0007669"/>
    <property type="project" value="TreeGrafter"/>
</dbReference>
<keyword evidence="1" id="KW-1185">Reference proteome</keyword>
<dbReference type="GO" id="GO:0006886">
    <property type="term" value="P:intracellular protein transport"/>
    <property type="evidence" value="ECO:0007669"/>
    <property type="project" value="InterPro"/>
</dbReference>
<dbReference type="PANTHER" id="PTHR46575:SF1">
    <property type="entry name" value="AMYLOID PROTEIN-BINDING PROTEIN 2"/>
    <property type="match status" value="1"/>
</dbReference>
<sequence>MANAGGGGAPAEAPDVDAIGHAALVVARLREVVDRADAAIAHVANDVALRPDDQQVAAARGAGDGVAVAALNAAVGDAEVAAFQLIGQLREIVAVLARERDQIREAVIQRGLLDDPDLNDNEPLGGIHFEVVIGDEPILQPESLLSLAVTVVVDNFSKFRQEVRFLPSEVLFEIYANMYKREKYCQLGYEWCNLDVFRRMLMLKSKRVEIHQIYQTLVRTGTTISGTLIAVAKQRVDWLLSDPSWTVYELEVLYDFTLEMGVFLLEACSYNWAGEALMYCHCLLLKFPLRARWRQQKLFELNYWLLEYYTGNCMYAEAMKTCSLFDALVAHIEKSGSRNDQDNDKAVNLAQILIQSAVLWYQMGEYKHALRYAVRALRSVVNRATPMRTKVDVLRVSAKILICLRQFDAAVKLIRHAVYLALRYFEDGRRFTCVLFDYAFCLVNRDRIEHALNVYDIALRMRVEQFGPLSVRTSQALEDVAYALYVHEYGTGNFQQASELANRAVEINKKLLSKDHMLIASSQRMKALIMEEQALDLSDETQKAAMLAEALCLHKAALSHYQRRFGDENVHTAKNYGNIGRLYQSMGLYELSEEMHKKAIAIKARVLGEDDYETALSMGHLAALYTHDMDRQEEARDLYLKSIHIALKMFGESFTGLEYDYRGLLRVYGKLGDMEQADIYRMKLMDWEFARNRSLAEESTGTWAEIPTDPIETASDVARECLEALTASGFINENPFESSSTQKRFGGT</sequence>
<dbReference type="Proteomes" id="UP000036681">
    <property type="component" value="Unplaced"/>
</dbReference>
<evidence type="ECO:0000313" key="1">
    <source>
        <dbReference type="Proteomes" id="UP000036681"/>
    </source>
</evidence>
<protein>
    <submittedName>
        <fullName evidence="2">MalT-like TPR region domain-containing protein</fullName>
    </submittedName>
</protein>
<organism evidence="1 2">
    <name type="scientific">Ascaris lumbricoides</name>
    <name type="common">Giant roundworm</name>
    <dbReference type="NCBI Taxonomy" id="6252"/>
    <lineage>
        <taxon>Eukaryota</taxon>
        <taxon>Metazoa</taxon>
        <taxon>Ecdysozoa</taxon>
        <taxon>Nematoda</taxon>
        <taxon>Chromadorea</taxon>
        <taxon>Rhabditida</taxon>
        <taxon>Spirurina</taxon>
        <taxon>Ascaridomorpha</taxon>
        <taxon>Ascaridoidea</taxon>
        <taxon>Ascarididae</taxon>
        <taxon>Ascaris</taxon>
    </lineage>
</organism>
<dbReference type="GO" id="GO:0031462">
    <property type="term" value="C:Cul2-RING ubiquitin ligase complex"/>
    <property type="evidence" value="ECO:0007669"/>
    <property type="project" value="TreeGrafter"/>
</dbReference>
<dbReference type="GO" id="GO:0043161">
    <property type="term" value="P:proteasome-mediated ubiquitin-dependent protein catabolic process"/>
    <property type="evidence" value="ECO:0007669"/>
    <property type="project" value="TreeGrafter"/>
</dbReference>
<dbReference type="WBParaSite" id="ALUE_0000994701-mRNA-1">
    <property type="protein sequence ID" value="ALUE_0000994701-mRNA-1"/>
    <property type="gene ID" value="ALUE_0000994701"/>
</dbReference>
<dbReference type="Pfam" id="PF13424">
    <property type="entry name" value="TPR_12"/>
    <property type="match status" value="1"/>
</dbReference>